<evidence type="ECO:0000256" key="3">
    <source>
        <dbReference type="ARBA" id="ARBA00022448"/>
    </source>
</evidence>
<dbReference type="STRING" id="69960.SAMN05421720_104214"/>
<evidence type="ECO:0000256" key="2">
    <source>
        <dbReference type="ARBA" id="ARBA00008038"/>
    </source>
</evidence>
<keyword evidence="8 9" id="KW-0472">Membrane</keyword>
<feature type="transmembrane region" description="Helical" evidence="9">
    <location>
        <begin position="56"/>
        <end position="74"/>
    </location>
</feature>
<name>A0A1G7B360_9PROT</name>
<keyword evidence="4" id="KW-1003">Cell membrane</keyword>
<dbReference type="GO" id="GO:0071978">
    <property type="term" value="P:bacterial-type flagellum-dependent swarming motility"/>
    <property type="evidence" value="ECO:0007669"/>
    <property type="project" value="InterPro"/>
</dbReference>
<dbReference type="OrthoDB" id="9806929at2"/>
<evidence type="ECO:0000256" key="7">
    <source>
        <dbReference type="ARBA" id="ARBA00022989"/>
    </source>
</evidence>
<organism evidence="11 12">
    <name type="scientific">Rhodospira trueperi</name>
    <dbReference type="NCBI Taxonomy" id="69960"/>
    <lineage>
        <taxon>Bacteria</taxon>
        <taxon>Pseudomonadati</taxon>
        <taxon>Pseudomonadota</taxon>
        <taxon>Alphaproteobacteria</taxon>
        <taxon>Rhodospirillales</taxon>
        <taxon>Rhodospirillaceae</taxon>
        <taxon>Rhodospira</taxon>
    </lineage>
</organism>
<evidence type="ECO:0000256" key="1">
    <source>
        <dbReference type="ARBA" id="ARBA00004651"/>
    </source>
</evidence>
<keyword evidence="6" id="KW-0283">Flagellar rotation</keyword>
<dbReference type="Pfam" id="PF01618">
    <property type="entry name" value="MotA_ExbB"/>
    <property type="match status" value="1"/>
</dbReference>
<sequence>MADSGSLYGRTRADDAGNDYAGVDLATVIGIGGALALIALAMLLGGSPGSFVDLPAILIVILGTGSVTLASFTFNEVSATLSVLPRTVLHPRIDPGDAAERLIDLAELARARGLLKLQGAPLESTADEPFLYKGLGLVIDGVAEDEVEAMLRQEMDATAARHGRGVGVLRRAAEVSPAMGLIGTLVGLVQMLGNLDDPERIGPSMAVALLTTFYGAILSNVVFSPLASKLERNATEEHLVNHLYVVGVLSIARKENPRRLEMLLNSVLPPHQRVRRLHV</sequence>
<dbReference type="EMBL" id="FNAP01000004">
    <property type="protein sequence ID" value="SDE21463.1"/>
    <property type="molecule type" value="Genomic_DNA"/>
</dbReference>
<evidence type="ECO:0000259" key="10">
    <source>
        <dbReference type="Pfam" id="PF01618"/>
    </source>
</evidence>
<evidence type="ECO:0000256" key="6">
    <source>
        <dbReference type="ARBA" id="ARBA00022779"/>
    </source>
</evidence>
<feature type="domain" description="MotA/TolQ/ExbB proton channel" evidence="10">
    <location>
        <begin position="125"/>
        <end position="237"/>
    </location>
</feature>
<dbReference type="InterPro" id="IPR002898">
    <property type="entry name" value="MotA_ExbB_proton_chnl"/>
</dbReference>
<dbReference type="InterPro" id="IPR000540">
    <property type="entry name" value="Flag_MotA_CS"/>
</dbReference>
<evidence type="ECO:0000256" key="5">
    <source>
        <dbReference type="ARBA" id="ARBA00022692"/>
    </source>
</evidence>
<keyword evidence="7 9" id="KW-1133">Transmembrane helix</keyword>
<dbReference type="AlphaFoldDB" id="A0A1G7B360"/>
<keyword evidence="5 9" id="KW-0812">Transmembrane</keyword>
<dbReference type="GO" id="GO:0005886">
    <property type="term" value="C:plasma membrane"/>
    <property type="evidence" value="ECO:0007669"/>
    <property type="project" value="UniProtKB-SubCell"/>
</dbReference>
<reference evidence="11 12" key="1">
    <citation type="submission" date="2016-10" db="EMBL/GenBank/DDBJ databases">
        <authorList>
            <person name="de Groot N.N."/>
        </authorList>
    </citation>
    <scope>NUCLEOTIDE SEQUENCE [LARGE SCALE GENOMIC DNA]</scope>
    <source>
        <strain evidence="11 12">ATCC 700224</strain>
    </source>
</reference>
<feature type="transmembrane region" description="Helical" evidence="9">
    <location>
        <begin position="20"/>
        <end position="44"/>
    </location>
</feature>
<protein>
    <submittedName>
        <fullName evidence="11">Chemotaxis protein MotA</fullName>
    </submittedName>
</protein>
<dbReference type="PANTHER" id="PTHR30433">
    <property type="entry name" value="CHEMOTAXIS PROTEIN MOTA"/>
    <property type="match status" value="1"/>
</dbReference>
<dbReference type="RefSeq" id="WP_092784651.1">
    <property type="nucleotide sequence ID" value="NZ_FNAP01000004.1"/>
</dbReference>
<feature type="transmembrane region" description="Helical" evidence="9">
    <location>
        <begin position="201"/>
        <end position="223"/>
    </location>
</feature>
<dbReference type="GO" id="GO:0006935">
    <property type="term" value="P:chemotaxis"/>
    <property type="evidence" value="ECO:0007669"/>
    <property type="project" value="InterPro"/>
</dbReference>
<comment type="similarity">
    <text evidence="2">Belongs to the MotA family.</text>
</comment>
<dbReference type="Proteomes" id="UP000199412">
    <property type="component" value="Unassembled WGS sequence"/>
</dbReference>
<evidence type="ECO:0000256" key="4">
    <source>
        <dbReference type="ARBA" id="ARBA00022475"/>
    </source>
</evidence>
<evidence type="ECO:0000313" key="11">
    <source>
        <dbReference type="EMBL" id="SDE21463.1"/>
    </source>
</evidence>
<evidence type="ECO:0000256" key="9">
    <source>
        <dbReference type="SAM" id="Phobius"/>
    </source>
</evidence>
<dbReference type="InterPro" id="IPR047055">
    <property type="entry name" value="MotA-like"/>
</dbReference>
<gene>
    <name evidence="11" type="ORF">SAMN05421720_104214</name>
</gene>
<accession>A0A1G7B360</accession>
<keyword evidence="12" id="KW-1185">Reference proteome</keyword>
<comment type="subcellular location">
    <subcellularLocation>
        <location evidence="1">Cell membrane</location>
        <topology evidence="1">Multi-pass membrane protein</topology>
    </subcellularLocation>
</comment>
<keyword evidence="3" id="KW-0813">Transport</keyword>
<dbReference type="PROSITE" id="PS01307">
    <property type="entry name" value="MOTA"/>
    <property type="match status" value="1"/>
</dbReference>
<evidence type="ECO:0000256" key="8">
    <source>
        <dbReference type="ARBA" id="ARBA00023136"/>
    </source>
</evidence>
<proteinExistence type="inferred from homology"/>
<dbReference type="PANTHER" id="PTHR30433:SF2">
    <property type="entry name" value="MOTILITY PROTEIN A"/>
    <property type="match status" value="1"/>
</dbReference>
<evidence type="ECO:0000313" key="12">
    <source>
        <dbReference type="Proteomes" id="UP000199412"/>
    </source>
</evidence>